<evidence type="ECO:0000256" key="3">
    <source>
        <dbReference type="ARBA" id="ARBA00022989"/>
    </source>
</evidence>
<evidence type="ECO:0000313" key="9">
    <source>
        <dbReference type="Proteomes" id="UP000612893"/>
    </source>
</evidence>
<protein>
    <submittedName>
        <fullName evidence="8">Ferric reductase-like transmembrane domain-containing protein</fullName>
    </submittedName>
</protein>
<feature type="region of interest" description="Disordered" evidence="5">
    <location>
        <begin position="223"/>
        <end position="247"/>
    </location>
</feature>
<evidence type="ECO:0000256" key="4">
    <source>
        <dbReference type="ARBA" id="ARBA00023136"/>
    </source>
</evidence>
<keyword evidence="2 6" id="KW-0812">Transmembrane</keyword>
<comment type="caution">
    <text evidence="8">The sequence shown here is derived from an EMBL/GenBank/DDBJ whole genome shotgun (WGS) entry which is preliminary data.</text>
</comment>
<feature type="transmembrane region" description="Helical" evidence="6">
    <location>
        <begin position="12"/>
        <end position="35"/>
    </location>
</feature>
<keyword evidence="9" id="KW-1185">Reference proteome</keyword>
<dbReference type="Proteomes" id="UP000612893">
    <property type="component" value="Unassembled WGS sequence"/>
</dbReference>
<evidence type="ECO:0000256" key="1">
    <source>
        <dbReference type="ARBA" id="ARBA00004141"/>
    </source>
</evidence>
<feature type="transmembrane region" description="Helical" evidence="6">
    <location>
        <begin position="94"/>
        <end position="116"/>
    </location>
</feature>
<feature type="compositionally biased region" description="Polar residues" evidence="5">
    <location>
        <begin position="237"/>
        <end position="247"/>
    </location>
</feature>
<feature type="transmembrane region" description="Helical" evidence="6">
    <location>
        <begin position="188"/>
        <end position="206"/>
    </location>
</feature>
<organism evidence="8 9">
    <name type="scientific">Candidatus Nephthysia bennettiae</name>
    <dbReference type="NCBI Taxonomy" id="3127016"/>
    <lineage>
        <taxon>Bacteria</taxon>
        <taxon>Bacillati</taxon>
        <taxon>Candidatus Dormiibacterota</taxon>
        <taxon>Candidatus Dormibacteria</taxon>
        <taxon>Candidatus Dormibacterales</taxon>
        <taxon>Candidatus Dormibacteraceae</taxon>
        <taxon>Candidatus Nephthysia</taxon>
    </lineage>
</organism>
<dbReference type="GO" id="GO:0016020">
    <property type="term" value="C:membrane"/>
    <property type="evidence" value="ECO:0007669"/>
    <property type="project" value="UniProtKB-SubCell"/>
</dbReference>
<dbReference type="Pfam" id="PF01794">
    <property type="entry name" value="Ferric_reduct"/>
    <property type="match status" value="1"/>
</dbReference>
<sequence>MVFIASAGSPYWFATRGAGTVTLLLLSAAAVLGMAQTVRFRSTVWPRYLTVGLHRDLSLLALSFLIVHVVTSVLDPFARLGLRDALVPFGSWYRPLWLGLGVVAAELLLALTVTSLGRRWLGFRLWRLLHWLAYACWPLALLHGLGTGSDVRRAWFLWLDAGAVLAFFLFLVVWRLSFGWPRLAWPRLAAAALSGLALVALALWALNGPLAAGWARAAGTPPALLNGGNPTPTPTPASQESPSTNQD</sequence>
<dbReference type="RefSeq" id="WP_338199771.1">
    <property type="nucleotide sequence ID" value="NZ_JAEKNR010000063.1"/>
</dbReference>
<keyword evidence="3 6" id="KW-1133">Transmembrane helix</keyword>
<reference evidence="8" key="1">
    <citation type="submission" date="2020-10" db="EMBL/GenBank/DDBJ databases">
        <title>Ca. Dormibacterota MAGs.</title>
        <authorList>
            <person name="Montgomery K."/>
        </authorList>
    </citation>
    <scope>NUCLEOTIDE SEQUENCE [LARGE SCALE GENOMIC DNA]</scope>
    <source>
        <strain evidence="8">SC8812_S17_10</strain>
    </source>
</reference>
<dbReference type="EMBL" id="JAEKNR010000063">
    <property type="protein sequence ID" value="MBJ7597498.1"/>
    <property type="molecule type" value="Genomic_DNA"/>
</dbReference>
<comment type="subcellular location">
    <subcellularLocation>
        <location evidence="1">Membrane</location>
        <topology evidence="1">Multi-pass membrane protein</topology>
    </subcellularLocation>
</comment>
<evidence type="ECO:0000259" key="7">
    <source>
        <dbReference type="Pfam" id="PF01794"/>
    </source>
</evidence>
<dbReference type="InterPro" id="IPR013130">
    <property type="entry name" value="Fe3_Rdtase_TM_dom"/>
</dbReference>
<gene>
    <name evidence="8" type="ORF">JF922_05355</name>
</gene>
<feature type="domain" description="Ferric oxidoreductase" evidence="7">
    <location>
        <begin position="18"/>
        <end position="139"/>
    </location>
</feature>
<keyword evidence="4 6" id="KW-0472">Membrane</keyword>
<dbReference type="AlphaFoldDB" id="A0A934N812"/>
<name>A0A934N812_9BACT</name>
<feature type="transmembrane region" description="Helical" evidence="6">
    <location>
        <begin position="56"/>
        <end position="74"/>
    </location>
</feature>
<accession>A0A934N812</accession>
<evidence type="ECO:0000256" key="2">
    <source>
        <dbReference type="ARBA" id="ARBA00022692"/>
    </source>
</evidence>
<evidence type="ECO:0000256" key="5">
    <source>
        <dbReference type="SAM" id="MobiDB-lite"/>
    </source>
</evidence>
<feature type="transmembrane region" description="Helical" evidence="6">
    <location>
        <begin position="128"/>
        <end position="149"/>
    </location>
</feature>
<evidence type="ECO:0000313" key="8">
    <source>
        <dbReference type="EMBL" id="MBJ7597498.1"/>
    </source>
</evidence>
<proteinExistence type="predicted"/>
<evidence type="ECO:0000256" key="6">
    <source>
        <dbReference type="SAM" id="Phobius"/>
    </source>
</evidence>
<feature type="transmembrane region" description="Helical" evidence="6">
    <location>
        <begin position="155"/>
        <end position="176"/>
    </location>
</feature>